<dbReference type="AlphaFoldDB" id="A0A5C5XCQ1"/>
<dbReference type="Pfam" id="PF01253">
    <property type="entry name" value="SUI1"/>
    <property type="match status" value="1"/>
</dbReference>
<evidence type="ECO:0000256" key="2">
    <source>
        <dbReference type="ARBA" id="ARBA00022917"/>
    </source>
</evidence>
<dbReference type="Gene3D" id="3.30.780.10">
    <property type="entry name" value="SUI1-like domain"/>
    <property type="match status" value="1"/>
</dbReference>
<dbReference type="EMBL" id="SJPG01000001">
    <property type="protein sequence ID" value="TWT60399.1"/>
    <property type="molecule type" value="Genomic_DNA"/>
</dbReference>
<protein>
    <submittedName>
        <fullName evidence="4">Translation initiation factor Sui1</fullName>
    </submittedName>
</protein>
<evidence type="ECO:0000259" key="3">
    <source>
        <dbReference type="PROSITE" id="PS50296"/>
    </source>
</evidence>
<evidence type="ECO:0000313" key="5">
    <source>
        <dbReference type="Proteomes" id="UP000316095"/>
    </source>
</evidence>
<dbReference type="InterPro" id="IPR001950">
    <property type="entry name" value="SUI1"/>
</dbReference>
<dbReference type="PIRSF" id="PIRSF037511">
    <property type="entry name" value="Transl_init_SUI1_pro"/>
    <property type="match status" value="1"/>
</dbReference>
<keyword evidence="4" id="KW-0396">Initiation factor</keyword>
<evidence type="ECO:0000256" key="1">
    <source>
        <dbReference type="ARBA" id="ARBA00022845"/>
    </source>
</evidence>
<dbReference type="CDD" id="cd11567">
    <property type="entry name" value="YciH_like"/>
    <property type="match status" value="1"/>
</dbReference>
<keyword evidence="2" id="KW-0648">Protein biosynthesis</keyword>
<sequence>MGLFAGTEFDRPPRCEKCEELESECVCPPEAKAVTPPGSQKLKVFTEKRKRGKMVTVVSGHANEDDVVQSLLTKLKSLCGAGGTLKEGNIEIQGDHVDRVRKSLIEMGYKVT</sequence>
<accession>A0A5C5XCQ1</accession>
<dbReference type="OrthoDB" id="9792915at2"/>
<dbReference type="GO" id="GO:0006417">
    <property type="term" value="P:regulation of translation"/>
    <property type="evidence" value="ECO:0007669"/>
    <property type="project" value="UniProtKB-KW"/>
</dbReference>
<dbReference type="InterPro" id="IPR005872">
    <property type="entry name" value="SUI1_arc_bac"/>
</dbReference>
<comment type="caution">
    <text evidence="4">The sequence shown here is derived from an EMBL/GenBank/DDBJ whole genome shotgun (WGS) entry which is preliminary data.</text>
</comment>
<evidence type="ECO:0000313" key="4">
    <source>
        <dbReference type="EMBL" id="TWT60399.1"/>
    </source>
</evidence>
<dbReference type="SUPFAM" id="SSF55159">
    <property type="entry name" value="eIF1-like"/>
    <property type="match status" value="1"/>
</dbReference>
<gene>
    <name evidence="4" type="ORF">Pan54_11130</name>
</gene>
<dbReference type="PROSITE" id="PS50296">
    <property type="entry name" value="SUI1"/>
    <property type="match status" value="1"/>
</dbReference>
<organism evidence="4 5">
    <name type="scientific">Rubinisphaera italica</name>
    <dbReference type="NCBI Taxonomy" id="2527969"/>
    <lineage>
        <taxon>Bacteria</taxon>
        <taxon>Pseudomonadati</taxon>
        <taxon>Planctomycetota</taxon>
        <taxon>Planctomycetia</taxon>
        <taxon>Planctomycetales</taxon>
        <taxon>Planctomycetaceae</taxon>
        <taxon>Rubinisphaera</taxon>
    </lineage>
</organism>
<dbReference type="Proteomes" id="UP000316095">
    <property type="component" value="Unassembled WGS sequence"/>
</dbReference>
<name>A0A5C5XCQ1_9PLAN</name>
<dbReference type="InterPro" id="IPR036877">
    <property type="entry name" value="SUI1_dom_sf"/>
</dbReference>
<reference evidence="4 5" key="1">
    <citation type="submission" date="2019-02" db="EMBL/GenBank/DDBJ databases">
        <title>Deep-cultivation of Planctomycetes and their phenomic and genomic characterization uncovers novel biology.</title>
        <authorList>
            <person name="Wiegand S."/>
            <person name="Jogler M."/>
            <person name="Boedeker C."/>
            <person name="Pinto D."/>
            <person name="Vollmers J."/>
            <person name="Rivas-Marin E."/>
            <person name="Kohn T."/>
            <person name="Peeters S.H."/>
            <person name="Heuer A."/>
            <person name="Rast P."/>
            <person name="Oberbeckmann S."/>
            <person name="Bunk B."/>
            <person name="Jeske O."/>
            <person name="Meyerdierks A."/>
            <person name="Storesund J.E."/>
            <person name="Kallscheuer N."/>
            <person name="Luecker S."/>
            <person name="Lage O.M."/>
            <person name="Pohl T."/>
            <person name="Merkel B.J."/>
            <person name="Hornburger P."/>
            <person name="Mueller R.-W."/>
            <person name="Bruemmer F."/>
            <person name="Labrenz M."/>
            <person name="Spormann A.M."/>
            <person name="Op Den Camp H."/>
            <person name="Overmann J."/>
            <person name="Amann R."/>
            <person name="Jetten M.S.M."/>
            <person name="Mascher T."/>
            <person name="Medema M.H."/>
            <person name="Devos D.P."/>
            <person name="Kaster A.-K."/>
            <person name="Ovreas L."/>
            <person name="Rohde M."/>
            <person name="Galperin M.Y."/>
            <person name="Jogler C."/>
        </authorList>
    </citation>
    <scope>NUCLEOTIDE SEQUENCE [LARGE SCALE GENOMIC DNA]</scope>
    <source>
        <strain evidence="4 5">Pan54</strain>
    </source>
</reference>
<proteinExistence type="predicted"/>
<keyword evidence="5" id="KW-1185">Reference proteome</keyword>
<dbReference type="RefSeq" id="WP_146502529.1">
    <property type="nucleotide sequence ID" value="NZ_SJPG01000001.1"/>
</dbReference>
<dbReference type="GO" id="GO:0003743">
    <property type="term" value="F:translation initiation factor activity"/>
    <property type="evidence" value="ECO:0007669"/>
    <property type="project" value="UniProtKB-KW"/>
</dbReference>
<feature type="domain" description="SUI1" evidence="3">
    <location>
        <begin position="42"/>
        <end position="108"/>
    </location>
</feature>
<keyword evidence="1" id="KW-0810">Translation regulation</keyword>